<gene>
    <name evidence="3" type="ORF">HTSR_0603</name>
</gene>
<dbReference type="InterPro" id="IPR055549">
    <property type="entry name" value="DUF7125"/>
</dbReference>
<dbReference type="PATRIC" id="fig|1855411.3.peg.600"/>
<dbReference type="STRING" id="1873524.HSR6_0591"/>
<protein>
    <submittedName>
        <fullName evidence="3">Uncharacterized protein</fullName>
    </submittedName>
</protein>
<keyword evidence="2" id="KW-0067">ATP-binding</keyword>
<keyword evidence="1" id="KW-0547">Nucleotide-binding</keyword>
<dbReference type="Gene3D" id="3.40.50.300">
    <property type="entry name" value="P-loop containing nucleotide triphosphate hydrolases"/>
    <property type="match status" value="1"/>
</dbReference>
<name>A0A1D8S365_9EURY</name>
<evidence type="ECO:0000313" key="4">
    <source>
        <dbReference type="Proteomes" id="UP000185608"/>
    </source>
</evidence>
<dbReference type="Proteomes" id="UP000185608">
    <property type="component" value="Chromosome"/>
</dbReference>
<dbReference type="KEGG" id="halh:HTSR_0603"/>
<reference evidence="3 4" key="1">
    <citation type="submission" date="2016-06" db="EMBL/GenBank/DDBJ databases">
        <title>Discovery of anaerobic lithoheterotrophic haloarchaeon capable of sulfur respiration by hydrogen and formate.</title>
        <authorList>
            <person name="Sorokin D.Y."/>
            <person name="Kublanov I.V."/>
            <person name="Roman P."/>
            <person name="Sinninghe Damste J.S."/>
            <person name="Golyshin P.N."/>
            <person name="Rojo D."/>
            <person name="Ciordia S."/>
            <person name="Mena Md.C."/>
            <person name="Ferrer M."/>
            <person name="Smedile F."/>
            <person name="Messina E."/>
            <person name="La Cono V."/>
            <person name="Yakimov M.M."/>
        </authorList>
    </citation>
    <scope>NUCLEOTIDE SEQUENCE [LARGE SCALE GENOMIC DNA]</scope>
    <source>
        <strain evidence="3 4">HTSR1</strain>
    </source>
</reference>
<evidence type="ECO:0000256" key="1">
    <source>
        <dbReference type="ARBA" id="ARBA00022741"/>
    </source>
</evidence>
<dbReference type="Pfam" id="PF23442">
    <property type="entry name" value="DUF7125"/>
    <property type="match status" value="1"/>
</dbReference>
<dbReference type="SUPFAM" id="SSF52540">
    <property type="entry name" value="P-loop containing nucleoside triphosphate hydrolases"/>
    <property type="match status" value="1"/>
</dbReference>
<dbReference type="AlphaFoldDB" id="A0A1D8S365"/>
<dbReference type="InterPro" id="IPR027417">
    <property type="entry name" value="P-loop_NTPase"/>
</dbReference>
<dbReference type="PANTHER" id="PTHR43637">
    <property type="entry name" value="UPF0273 PROTEIN TM_0370"/>
    <property type="match status" value="1"/>
</dbReference>
<proteinExistence type="predicted"/>
<dbReference type="GO" id="GO:0005524">
    <property type="term" value="F:ATP binding"/>
    <property type="evidence" value="ECO:0007669"/>
    <property type="project" value="UniProtKB-KW"/>
</dbReference>
<evidence type="ECO:0000256" key="2">
    <source>
        <dbReference type="ARBA" id="ARBA00022840"/>
    </source>
</evidence>
<dbReference type="EMBL" id="CP016070">
    <property type="protein sequence ID" value="AOW79797.1"/>
    <property type="molecule type" value="Genomic_DNA"/>
</dbReference>
<sequence>MAEKLSTGVEVLDRELAGGLPAGSVVAYQAPAASQGELLLYELTRPRETLYLTTIRTEDAVADAIAAAKAPTGEPKIELVTGEDPIDSTRRAVRNAFEGMTVVIDPIDPLERADRARYEQLLNEIRNHMINTGGIAFLHALEGPNPPAHRETTQHMADVVLDLDVDRKGSEIDSRLTVQKYRGGKIPSESIKLDLTERVRVDTSRDIA</sequence>
<organism evidence="3 4">
    <name type="scientific">Halodesulfurarchaeum formicicum</name>
    <dbReference type="NCBI Taxonomy" id="1873524"/>
    <lineage>
        <taxon>Archaea</taxon>
        <taxon>Methanobacteriati</taxon>
        <taxon>Methanobacteriota</taxon>
        <taxon>Stenosarchaea group</taxon>
        <taxon>Halobacteria</taxon>
        <taxon>Halobacteriales</taxon>
        <taxon>Halobacteriaceae</taxon>
        <taxon>Halodesulfurarchaeum</taxon>
    </lineage>
</organism>
<accession>A0A1D8S365</accession>
<evidence type="ECO:0000313" key="3">
    <source>
        <dbReference type="EMBL" id="AOW79797.1"/>
    </source>
</evidence>